<keyword evidence="3" id="KW-0720">Serine protease</keyword>
<keyword evidence="6" id="KW-1185">Reference proteome</keyword>
<dbReference type="InterPro" id="IPR051543">
    <property type="entry name" value="Serine_Peptidase_S9A"/>
</dbReference>
<name>A0AAD5SNU8_9FUNG</name>
<dbReference type="Proteomes" id="UP001211907">
    <property type="component" value="Unassembled WGS sequence"/>
</dbReference>
<evidence type="ECO:0000256" key="1">
    <source>
        <dbReference type="ARBA" id="ARBA00005228"/>
    </source>
</evidence>
<dbReference type="EC" id="3.4.21.-" evidence="3"/>
<dbReference type="PANTHER" id="PTHR11757:SF19">
    <property type="entry name" value="PROLYL ENDOPEPTIDASE-LIKE"/>
    <property type="match status" value="1"/>
</dbReference>
<evidence type="ECO:0000259" key="4">
    <source>
        <dbReference type="Pfam" id="PF00326"/>
    </source>
</evidence>
<dbReference type="Gene3D" id="3.40.50.1820">
    <property type="entry name" value="alpha/beta hydrolase"/>
    <property type="match status" value="1"/>
</dbReference>
<sequence>FAVLQERIDGINRLRIIESVETANDTSYLLPFDSEIFRATLSRSYQAYSGDSFRFDFANQLTPLKTVEYNVKTKVSTLLKQQKVPGGFDASKYTVKRIFVPIPEETRAKAPFDTPVADHIPVTLLYRNDLFKSDSPNKLHLYGYGSYGMSLDPNFNIMHFSLADRGIVFAITHIRGGGELGKGWYETGKFLYKKNTFTDFVASADYLVAQGITQPQLMSIEGGSAGGLLMGAVLNIKPDISRAVIAAVPFVDVINTMMDPTIPLTVPEYEEWGNPNEKEYFDYMLSYSPYDNVRPNTKYPNILVKAGLNDPRVAYWEPAKWVAKLRAFNTD</sequence>
<feature type="domain" description="Peptidase S9 prolyl oligopeptidase catalytic" evidence="4">
    <location>
        <begin position="155"/>
        <end position="326"/>
    </location>
</feature>
<comment type="caution">
    <text evidence="5">The sequence shown here is derived from an EMBL/GenBank/DDBJ whole genome shotgun (WGS) entry which is preliminary data.</text>
</comment>
<gene>
    <name evidence="5" type="ORF">HK100_010642</name>
</gene>
<dbReference type="PANTHER" id="PTHR11757">
    <property type="entry name" value="PROTEASE FAMILY S9A OLIGOPEPTIDASE"/>
    <property type="match status" value="1"/>
</dbReference>
<keyword evidence="3" id="KW-0378">Hydrolase</keyword>
<evidence type="ECO:0000313" key="5">
    <source>
        <dbReference type="EMBL" id="KAJ3078667.1"/>
    </source>
</evidence>
<dbReference type="EMBL" id="JADGJH010005954">
    <property type="protein sequence ID" value="KAJ3078667.1"/>
    <property type="molecule type" value="Genomic_DNA"/>
</dbReference>
<comment type="similarity">
    <text evidence="1 3">Belongs to the peptidase S9A family.</text>
</comment>
<protein>
    <recommendedName>
        <fullName evidence="3">Prolyl endopeptidase</fullName>
        <ecNumber evidence="3">3.4.21.-</ecNumber>
    </recommendedName>
</protein>
<dbReference type="SUPFAM" id="SSF53474">
    <property type="entry name" value="alpha/beta-Hydrolases"/>
    <property type="match status" value="1"/>
</dbReference>
<evidence type="ECO:0000256" key="2">
    <source>
        <dbReference type="ARBA" id="ARBA00045448"/>
    </source>
</evidence>
<evidence type="ECO:0000256" key="3">
    <source>
        <dbReference type="RuleBase" id="RU368024"/>
    </source>
</evidence>
<dbReference type="InterPro" id="IPR002470">
    <property type="entry name" value="Peptidase_S9A"/>
</dbReference>
<feature type="non-terminal residue" evidence="5">
    <location>
        <position position="331"/>
    </location>
</feature>
<feature type="non-terminal residue" evidence="5">
    <location>
        <position position="1"/>
    </location>
</feature>
<dbReference type="GO" id="GO:0006508">
    <property type="term" value="P:proteolysis"/>
    <property type="evidence" value="ECO:0007669"/>
    <property type="project" value="UniProtKB-KW"/>
</dbReference>
<reference evidence="5" key="1">
    <citation type="submission" date="2020-05" db="EMBL/GenBank/DDBJ databases">
        <title>Phylogenomic resolution of chytrid fungi.</title>
        <authorList>
            <person name="Stajich J.E."/>
            <person name="Amses K."/>
            <person name="Simmons R."/>
            <person name="Seto K."/>
            <person name="Myers J."/>
            <person name="Bonds A."/>
            <person name="Quandt C.A."/>
            <person name="Barry K."/>
            <person name="Liu P."/>
            <person name="Grigoriev I."/>
            <person name="Longcore J.E."/>
            <person name="James T.Y."/>
        </authorList>
    </citation>
    <scope>NUCLEOTIDE SEQUENCE</scope>
    <source>
        <strain evidence="5">JEL0513</strain>
    </source>
</reference>
<comment type="function">
    <text evidence="2">Serine peptidase whose precise substrate specificity remains unclear. Does not cleave peptides after a arginine or lysine residue. Regulates trans-Golgi network morphology and sorting by regulating the membrane binding of the AP-1 complex. May play a role in the regulation of synaptic vesicle exocytosis.</text>
</comment>
<dbReference type="GO" id="GO:0004252">
    <property type="term" value="F:serine-type endopeptidase activity"/>
    <property type="evidence" value="ECO:0007669"/>
    <property type="project" value="UniProtKB-UniRule"/>
</dbReference>
<proteinExistence type="inferred from homology"/>
<dbReference type="AlphaFoldDB" id="A0AAD5SNU8"/>
<dbReference type="PRINTS" id="PR00862">
    <property type="entry name" value="PROLIGOPTASE"/>
</dbReference>
<keyword evidence="3" id="KW-0645">Protease</keyword>
<dbReference type="Pfam" id="PF00326">
    <property type="entry name" value="Peptidase_S9"/>
    <property type="match status" value="1"/>
</dbReference>
<accession>A0AAD5SNU8</accession>
<organism evidence="5 6">
    <name type="scientific">Physocladia obscura</name>
    <dbReference type="NCBI Taxonomy" id="109957"/>
    <lineage>
        <taxon>Eukaryota</taxon>
        <taxon>Fungi</taxon>
        <taxon>Fungi incertae sedis</taxon>
        <taxon>Chytridiomycota</taxon>
        <taxon>Chytridiomycota incertae sedis</taxon>
        <taxon>Chytridiomycetes</taxon>
        <taxon>Chytridiales</taxon>
        <taxon>Chytriomycetaceae</taxon>
        <taxon>Physocladia</taxon>
    </lineage>
</organism>
<dbReference type="InterPro" id="IPR001375">
    <property type="entry name" value="Peptidase_S9_cat"/>
</dbReference>
<evidence type="ECO:0000313" key="6">
    <source>
        <dbReference type="Proteomes" id="UP001211907"/>
    </source>
</evidence>
<dbReference type="InterPro" id="IPR029058">
    <property type="entry name" value="AB_hydrolase_fold"/>
</dbReference>